<dbReference type="Gene3D" id="3.30.460.40">
    <property type="match status" value="1"/>
</dbReference>
<name>A0A1J9PXX4_9EURO</name>
<dbReference type="OrthoDB" id="5397552at2759"/>
<evidence type="ECO:0000313" key="2">
    <source>
        <dbReference type="EMBL" id="OJD12739.1"/>
    </source>
</evidence>
<gene>
    <name evidence="2" type="ORF">AJ78_06717</name>
</gene>
<protein>
    <recommendedName>
        <fullName evidence="1">DUF6036 domain-containing protein</fullName>
    </recommendedName>
</protein>
<reference evidence="2 3" key="1">
    <citation type="submission" date="2015-07" db="EMBL/GenBank/DDBJ databases">
        <title>Emmonsia species relationships and genome sequence.</title>
        <authorList>
            <consortium name="The Broad Institute Genomics Platform"/>
            <person name="Cuomo C.A."/>
            <person name="Munoz J.F."/>
            <person name="Imamovic A."/>
            <person name="Priest M.E."/>
            <person name="Young S."/>
            <person name="Clay O.K."/>
            <person name="McEwen J.G."/>
        </authorList>
    </citation>
    <scope>NUCLEOTIDE SEQUENCE [LARGE SCALE GENOMIC DNA]</scope>
    <source>
        <strain evidence="2 3">UAMH 9510</strain>
    </source>
</reference>
<organism evidence="2 3">
    <name type="scientific">Emergomyces pasteurianus Ep9510</name>
    <dbReference type="NCBI Taxonomy" id="1447872"/>
    <lineage>
        <taxon>Eukaryota</taxon>
        <taxon>Fungi</taxon>
        <taxon>Dikarya</taxon>
        <taxon>Ascomycota</taxon>
        <taxon>Pezizomycotina</taxon>
        <taxon>Eurotiomycetes</taxon>
        <taxon>Eurotiomycetidae</taxon>
        <taxon>Onygenales</taxon>
        <taxon>Ajellomycetaceae</taxon>
        <taxon>Emergomyces</taxon>
    </lineage>
</organism>
<dbReference type="InterPro" id="IPR043519">
    <property type="entry name" value="NT_sf"/>
</dbReference>
<dbReference type="EMBL" id="LGRN01000370">
    <property type="protein sequence ID" value="OJD12739.1"/>
    <property type="molecule type" value="Genomic_DNA"/>
</dbReference>
<accession>A0A1J9PXX4</accession>
<dbReference type="AlphaFoldDB" id="A0A1J9PXX4"/>
<dbReference type="Pfam" id="PF19502">
    <property type="entry name" value="DUF6036"/>
    <property type="match status" value="1"/>
</dbReference>
<sequence length="230" mass="25912">MPISRNEVIQQCAEEVKRCLGGRFVLVGGAAMILLGSTRTTNDVDVLVSANEDVSALYCSLAENSAFSNVGGVLHFRAADANITIDILTTAVETLSFDNVQPHLLNIRGIRILKLDYTLAMKIKCFYLCQDDENGREKRSFDIQDVKFLCKMMVERGEIVSDECAEMFQFGYYQMLELRQELSPGEIQDFINIGGRKLILPWEKNTLDPQEYFCCFAEPESDPLAVELNE</sequence>
<keyword evidence="3" id="KW-1185">Reference proteome</keyword>
<evidence type="ECO:0000313" key="3">
    <source>
        <dbReference type="Proteomes" id="UP000182235"/>
    </source>
</evidence>
<proteinExistence type="predicted"/>
<dbReference type="SUPFAM" id="SSF81301">
    <property type="entry name" value="Nucleotidyltransferase"/>
    <property type="match status" value="1"/>
</dbReference>
<comment type="caution">
    <text evidence="2">The sequence shown here is derived from an EMBL/GenBank/DDBJ whole genome shotgun (WGS) entry which is preliminary data.</text>
</comment>
<dbReference type="VEuPathDB" id="FungiDB:AJ78_06717"/>
<evidence type="ECO:0000259" key="1">
    <source>
        <dbReference type="Pfam" id="PF19502"/>
    </source>
</evidence>
<feature type="domain" description="DUF6036" evidence="1">
    <location>
        <begin position="22"/>
        <end position="76"/>
    </location>
</feature>
<dbReference type="Proteomes" id="UP000182235">
    <property type="component" value="Unassembled WGS sequence"/>
</dbReference>
<dbReference type="InterPro" id="IPR045792">
    <property type="entry name" value="DUF6036"/>
</dbReference>